<evidence type="ECO:0000256" key="8">
    <source>
        <dbReference type="HAMAP-Rule" id="MF_01105"/>
    </source>
</evidence>
<name>A0A0A0BI26_9GAMM</name>
<dbReference type="InterPro" id="IPR036393">
    <property type="entry name" value="AceGlu_kinase-like_sf"/>
</dbReference>
<gene>
    <name evidence="8" type="primary">argA</name>
    <name evidence="10" type="ORF">LP43_0032</name>
</gene>
<comment type="similarity">
    <text evidence="2 8">Belongs to the acetyltransferase family. ArgA subfamily.</text>
</comment>
<dbReference type="InterPro" id="IPR010167">
    <property type="entry name" value="NH2A_AcTrfase"/>
</dbReference>
<comment type="caution">
    <text evidence="10">The sequence shown here is derived from an EMBL/GenBank/DDBJ whole genome shotgun (WGS) entry which is preliminary data.</text>
</comment>
<dbReference type="SUPFAM" id="SSF55729">
    <property type="entry name" value="Acyl-CoA N-acyltransferases (Nat)"/>
    <property type="match status" value="1"/>
</dbReference>
<evidence type="ECO:0000259" key="9">
    <source>
        <dbReference type="PROSITE" id="PS51186"/>
    </source>
</evidence>
<reference evidence="10 11" key="1">
    <citation type="submission" date="2014-09" db="EMBL/GenBank/DDBJ databases">
        <authorList>
            <person name="Grob C."/>
            <person name="Taubert M."/>
            <person name="Howat A.M."/>
            <person name="Burns O.J."/>
            <person name="Dixon J.L."/>
            <person name="Chen Y."/>
            <person name="Murrell J.C."/>
        </authorList>
    </citation>
    <scope>NUCLEOTIDE SEQUENCE [LARGE SCALE GENOMIC DNA]</scope>
    <source>
        <strain evidence="10">L4</strain>
    </source>
</reference>
<dbReference type="InterPro" id="IPR016181">
    <property type="entry name" value="Acyl_CoA_acyltransferase"/>
</dbReference>
<evidence type="ECO:0000313" key="10">
    <source>
        <dbReference type="EMBL" id="KGM07616.1"/>
    </source>
</evidence>
<dbReference type="InterPro" id="IPR033719">
    <property type="entry name" value="NAGS_kin"/>
</dbReference>
<keyword evidence="8" id="KW-0963">Cytoplasm</keyword>
<dbReference type="Gene3D" id="3.40.630.30">
    <property type="match status" value="1"/>
</dbReference>
<dbReference type="Gene3D" id="3.40.1160.10">
    <property type="entry name" value="Acetylglutamate kinase-like"/>
    <property type="match status" value="1"/>
</dbReference>
<keyword evidence="3 8" id="KW-0055">Arginine biosynthesis</keyword>
<dbReference type="PANTHER" id="PTHR30602:SF12">
    <property type="entry name" value="AMINO-ACID ACETYLTRANSFERASE NAGS1, CHLOROPLASTIC-RELATED"/>
    <property type="match status" value="1"/>
</dbReference>
<dbReference type="PIRSF" id="PIRSF000423">
    <property type="entry name" value="ArgA"/>
    <property type="match status" value="1"/>
</dbReference>
<comment type="subcellular location">
    <subcellularLocation>
        <location evidence="8">Cytoplasm</location>
    </subcellularLocation>
</comment>
<accession>A0A0A0BI26</accession>
<keyword evidence="4 8" id="KW-0028">Amino-acid biosynthesis</keyword>
<comment type="catalytic activity">
    <reaction evidence="7 8">
        <text>L-glutamate + acetyl-CoA = N-acetyl-L-glutamate + CoA + H(+)</text>
        <dbReference type="Rhea" id="RHEA:24292"/>
        <dbReference type="ChEBI" id="CHEBI:15378"/>
        <dbReference type="ChEBI" id="CHEBI:29985"/>
        <dbReference type="ChEBI" id="CHEBI:44337"/>
        <dbReference type="ChEBI" id="CHEBI:57287"/>
        <dbReference type="ChEBI" id="CHEBI:57288"/>
        <dbReference type="EC" id="2.3.1.1"/>
    </reaction>
</comment>
<evidence type="ECO:0000256" key="2">
    <source>
        <dbReference type="ARBA" id="ARBA00009145"/>
    </source>
</evidence>
<evidence type="ECO:0000256" key="1">
    <source>
        <dbReference type="ARBA" id="ARBA00004925"/>
    </source>
</evidence>
<dbReference type="InterPro" id="IPR000182">
    <property type="entry name" value="GNAT_dom"/>
</dbReference>
<dbReference type="STRING" id="392484.LP43_0032"/>
<dbReference type="AlphaFoldDB" id="A0A0A0BI26"/>
<organism evidence="10 11">
    <name type="scientific">Methylophaga thiooxydans</name>
    <dbReference type="NCBI Taxonomy" id="392484"/>
    <lineage>
        <taxon>Bacteria</taxon>
        <taxon>Pseudomonadati</taxon>
        <taxon>Pseudomonadota</taxon>
        <taxon>Gammaproteobacteria</taxon>
        <taxon>Thiotrichales</taxon>
        <taxon>Piscirickettsiaceae</taxon>
        <taxon>Methylophaga</taxon>
    </lineage>
</organism>
<evidence type="ECO:0000256" key="7">
    <source>
        <dbReference type="ARBA" id="ARBA00048372"/>
    </source>
</evidence>
<protein>
    <recommendedName>
        <fullName evidence="8">Amino-acid acetyltransferase</fullName>
        <ecNumber evidence="8">2.3.1.1</ecNumber>
    </recommendedName>
    <alternativeName>
        <fullName evidence="8">N-acetylglutamate synthase</fullName>
        <shortName evidence="8">AGS</shortName>
        <shortName evidence="8">NAGS</shortName>
    </alternativeName>
</protein>
<evidence type="ECO:0000256" key="5">
    <source>
        <dbReference type="ARBA" id="ARBA00022679"/>
    </source>
</evidence>
<comment type="pathway">
    <text evidence="1 8">Amino-acid biosynthesis; L-arginine biosynthesis; N(2)-acetyl-L-ornithine from L-glutamate: step 1/4.</text>
</comment>
<dbReference type="GO" id="GO:0004042">
    <property type="term" value="F:L-glutamate N-acetyltransferase activity"/>
    <property type="evidence" value="ECO:0007669"/>
    <property type="project" value="UniProtKB-UniRule"/>
</dbReference>
<dbReference type="Proteomes" id="UP000029999">
    <property type="component" value="Unassembled WGS sequence"/>
</dbReference>
<comment type="miscellaneous">
    <text evidence="8">In bacteria which possess the bifunctional enzyme ornithine acetyltransferase/N-acetylglutamate synthase (ArgJ), ArgA fulfills an anaplerotic role.</text>
</comment>
<feature type="domain" description="N-acetyltransferase" evidence="9">
    <location>
        <begin position="286"/>
        <end position="425"/>
    </location>
</feature>
<dbReference type="GO" id="GO:0006526">
    <property type="term" value="P:L-arginine biosynthetic process"/>
    <property type="evidence" value="ECO:0007669"/>
    <property type="project" value="UniProtKB-UniRule"/>
</dbReference>
<dbReference type="Pfam" id="PF00583">
    <property type="entry name" value="Acetyltransf_1"/>
    <property type="match status" value="1"/>
</dbReference>
<sequence>MNEPQTTTNTQSLATTTSWFRTAAPYIHAHRDATFVIAFDGETIDSAGFDPLLHDIAILSSLGVKLVLVYGARPQIEAQCKQQNIPVHYHGGLRITDDASLKTAKAVIGKLRVDIESKLSFGLPHTPMADARIRCTSGNLVTARPAGILDGVDLGHTGEVRRVDVAGIKQQLNLDNIVLLPPLGYSLTGEIFNLSSEAIATAVATAINADKLIFIGHSNRDLPRELTLQEARENLSAHPSIAAAVTACQSGVKRVHLLDRALDGALLQELFSRDGAGTLLTATSFETTRQANIDDVAGILELLQPLEENGALVKRSRELLEREIDHFTVMERDGTVVACAALYPYPENNMAELACLAVSDTYRRHGRGQQLLTSIEKIAVSAGLNHLYVLTTQTAHWFLEHGFNQAEIAELPVAKQALYNYQRNSKVFKKDLG</sequence>
<dbReference type="NCBIfam" id="NF003641">
    <property type="entry name" value="PRK05279.1"/>
    <property type="match status" value="1"/>
</dbReference>
<evidence type="ECO:0000313" key="11">
    <source>
        <dbReference type="Proteomes" id="UP000029999"/>
    </source>
</evidence>
<keyword evidence="6 8" id="KW-0012">Acyltransferase</keyword>
<dbReference type="EC" id="2.3.1.1" evidence="8"/>
<evidence type="ECO:0000256" key="4">
    <source>
        <dbReference type="ARBA" id="ARBA00022605"/>
    </source>
</evidence>
<dbReference type="NCBIfam" id="TIGR01890">
    <property type="entry name" value="N-Ac-Glu-synth"/>
    <property type="match status" value="1"/>
</dbReference>
<dbReference type="PROSITE" id="PS51186">
    <property type="entry name" value="GNAT"/>
    <property type="match status" value="1"/>
</dbReference>
<dbReference type="EMBL" id="JRQD01000001">
    <property type="protein sequence ID" value="KGM07616.1"/>
    <property type="molecule type" value="Genomic_DNA"/>
</dbReference>
<dbReference type="PANTHER" id="PTHR30602">
    <property type="entry name" value="AMINO-ACID ACETYLTRANSFERASE"/>
    <property type="match status" value="1"/>
</dbReference>
<proteinExistence type="inferred from homology"/>
<evidence type="ECO:0000256" key="6">
    <source>
        <dbReference type="ARBA" id="ARBA00023315"/>
    </source>
</evidence>
<dbReference type="InterPro" id="IPR001048">
    <property type="entry name" value="Asp/Glu/Uridylate_kinase"/>
</dbReference>
<dbReference type="CDD" id="cd04301">
    <property type="entry name" value="NAT_SF"/>
    <property type="match status" value="1"/>
</dbReference>
<dbReference type="GO" id="GO:0005737">
    <property type="term" value="C:cytoplasm"/>
    <property type="evidence" value="ECO:0007669"/>
    <property type="project" value="UniProtKB-SubCell"/>
</dbReference>
<evidence type="ECO:0000256" key="3">
    <source>
        <dbReference type="ARBA" id="ARBA00022571"/>
    </source>
</evidence>
<dbReference type="SUPFAM" id="SSF53633">
    <property type="entry name" value="Carbamate kinase-like"/>
    <property type="match status" value="1"/>
</dbReference>
<dbReference type="CDD" id="cd04237">
    <property type="entry name" value="AAK_NAGS-ABP"/>
    <property type="match status" value="1"/>
</dbReference>
<dbReference type="UniPathway" id="UPA00068">
    <property type="reaction ID" value="UER00106"/>
</dbReference>
<dbReference type="Pfam" id="PF00696">
    <property type="entry name" value="AA_kinase"/>
    <property type="match status" value="1"/>
</dbReference>
<dbReference type="RefSeq" id="WP_036310797.1">
    <property type="nucleotide sequence ID" value="NZ_JRQD01000001.1"/>
</dbReference>
<dbReference type="HAMAP" id="MF_01105">
    <property type="entry name" value="N_acetyl_glu_synth"/>
    <property type="match status" value="1"/>
</dbReference>
<keyword evidence="5 8" id="KW-0808">Transferase</keyword>